<name>A0A0D2GTN2_9EURO</name>
<dbReference type="PANTHER" id="PTHR33840">
    <property type="match status" value="1"/>
</dbReference>
<gene>
    <name evidence="2" type="ORF">Z518_09414</name>
</gene>
<keyword evidence="3" id="KW-1185">Reference proteome</keyword>
<protein>
    <submittedName>
        <fullName evidence="2">Rhinocladiella mackenziei CBS 650.93 unplaced genomic scaffold supercont1.7, whole genome shotgun sequence</fullName>
    </submittedName>
</protein>
<dbReference type="GeneID" id="25297485"/>
<dbReference type="RefSeq" id="XP_013268824.1">
    <property type="nucleotide sequence ID" value="XM_013413370.1"/>
</dbReference>
<evidence type="ECO:0000313" key="3">
    <source>
        <dbReference type="Proteomes" id="UP000053617"/>
    </source>
</evidence>
<dbReference type="PANTHER" id="PTHR33840:SF1">
    <property type="entry name" value="TLE1 PHOSPHOLIPASE DOMAIN-CONTAINING PROTEIN"/>
    <property type="match status" value="1"/>
</dbReference>
<dbReference type="AlphaFoldDB" id="A0A0D2GTN2"/>
<feature type="domain" description="T6SS Phospholipase effector Tle1-like catalytic" evidence="1">
    <location>
        <begin position="9"/>
        <end position="71"/>
    </location>
</feature>
<dbReference type="VEuPathDB" id="FungiDB:Z518_09414"/>
<dbReference type="InterPro" id="IPR018712">
    <property type="entry name" value="Tle1-like_cat"/>
</dbReference>
<dbReference type="Pfam" id="PF09994">
    <property type="entry name" value="T6SS_Tle1-like_cat"/>
    <property type="match status" value="1"/>
</dbReference>
<dbReference type="OrthoDB" id="3057168at2759"/>
<reference evidence="2 3" key="1">
    <citation type="submission" date="2015-01" db="EMBL/GenBank/DDBJ databases">
        <title>The Genome Sequence of Rhinocladiella mackenzie CBS 650.93.</title>
        <authorList>
            <consortium name="The Broad Institute Genomics Platform"/>
            <person name="Cuomo C."/>
            <person name="de Hoog S."/>
            <person name="Gorbushina A."/>
            <person name="Stielow B."/>
            <person name="Teixiera M."/>
            <person name="Abouelleil A."/>
            <person name="Chapman S.B."/>
            <person name="Priest M."/>
            <person name="Young S.K."/>
            <person name="Wortman J."/>
            <person name="Nusbaum C."/>
            <person name="Birren B."/>
        </authorList>
    </citation>
    <scope>NUCLEOTIDE SEQUENCE [LARGE SCALE GENOMIC DNA]</scope>
    <source>
        <strain evidence="2 3">CBS 650.93</strain>
    </source>
</reference>
<dbReference type="HOGENOM" id="CLU_2499095_0_0_1"/>
<organism evidence="2 3">
    <name type="scientific">Rhinocladiella mackenziei CBS 650.93</name>
    <dbReference type="NCBI Taxonomy" id="1442369"/>
    <lineage>
        <taxon>Eukaryota</taxon>
        <taxon>Fungi</taxon>
        <taxon>Dikarya</taxon>
        <taxon>Ascomycota</taxon>
        <taxon>Pezizomycotina</taxon>
        <taxon>Eurotiomycetes</taxon>
        <taxon>Chaetothyriomycetidae</taxon>
        <taxon>Chaetothyriales</taxon>
        <taxon>Herpotrichiellaceae</taxon>
        <taxon>Rhinocladiella</taxon>
    </lineage>
</organism>
<dbReference type="Proteomes" id="UP000053617">
    <property type="component" value="Unassembled WGS sequence"/>
</dbReference>
<proteinExistence type="predicted"/>
<dbReference type="STRING" id="1442369.A0A0D2GTN2"/>
<dbReference type="EMBL" id="KN847481">
    <property type="protein sequence ID" value="KIX01688.1"/>
    <property type="molecule type" value="Genomic_DNA"/>
</dbReference>
<accession>A0A0D2GTN2</accession>
<sequence>MPRPSANFKRLIVLCDGTWQNILSAEKHTHPTNVARFSRAISPVAIIKDADGKEKESEQIVFYQPGVGTGIGDKLRGGTVAFIFYP</sequence>
<evidence type="ECO:0000313" key="2">
    <source>
        <dbReference type="EMBL" id="KIX01688.1"/>
    </source>
</evidence>
<evidence type="ECO:0000259" key="1">
    <source>
        <dbReference type="Pfam" id="PF09994"/>
    </source>
</evidence>